<dbReference type="GO" id="GO:0070507">
    <property type="term" value="P:regulation of microtubule cytoskeleton organization"/>
    <property type="evidence" value="ECO:0007669"/>
    <property type="project" value="TreeGrafter"/>
</dbReference>
<dbReference type="Gene3D" id="6.10.250.2470">
    <property type="match status" value="1"/>
</dbReference>
<feature type="coiled-coil region" evidence="3">
    <location>
        <begin position="384"/>
        <end position="464"/>
    </location>
</feature>
<reference evidence="5" key="1">
    <citation type="submission" date="2021-10" db="EMBL/GenBank/DDBJ databases">
        <title>Tropical sea cucumber genome reveals ecological adaptation and Cuvierian tubules defense mechanism.</title>
        <authorList>
            <person name="Chen T."/>
        </authorList>
    </citation>
    <scope>NUCLEOTIDE SEQUENCE</scope>
    <source>
        <strain evidence="5">Nanhai2018</strain>
        <tissue evidence="5">Muscle</tissue>
    </source>
</reference>
<sequence>MSEWEEGLETIDELTVKIARLNEELAQASREKVQAAEYGLAVLEEKQQLKQQYEEMEIAFETAKQELQMAKEALDQQQLWQKKHTEQEVSHEQSLLQETASREAELTQRLGEVEQELKIKSQELNHVKIENSKLHGRYSDMTSTLEKMEAEKKVLKDELRDVKFRENRMMRDYSDLEEENISMQKQISSLKSSQIEYESLKHENRRLTEEIQYLNSNIEDQVRLREITEKQIEETLQALESEREQKHQLKKQIDQAMLMELEAINNDLEHNTGMVEVEEDEFDGESPPAHPLLQQMEYEVQAGEESHASHDGRAGSLFSEIHSTEIEKLERQLAQLETEKSELSKTLEISQSELESTKGVLQSLGDLPIENGEEPEEEAFPPDLNETQQKLYQLVRLVKQYEKKYATAMAEINSLQSEIQAQGNKNREDNTKKEAQSDFLNEQLRKQQDTIKDYQSQLKQLSDLVGETQGHLNCTQDELVSISEEVGQLYHNMCLVNAETPNKKMQEHLKFARQNRRDNFKNEIANRLKEVSSENGVDRANGLDNSSLQKGTNSSQTSSAQISQGLVSKLNGDPVTCSNLLITIRDQVKFLKRAVEQAAEMSRQRGKEQNETENEDLKEELVKLKLLLQTKREQVATLRTVLKANKTTAEVALANLKSKYENEKYIIADTLTKLRSELKTLKEDAATFSSLRAMFAKRCDEYVTQLEEMHRQLSAAEEEKKTLNSLLRMAIQQKLALTQRLEDLECHNESQMAPPRQPRHTRRQKPAKVSVPAYMPGLRYPTPNPYQHYQFPLNPPRQPLPFGQYPRVPGPAFF</sequence>
<comment type="caution">
    <text evidence="5">The sequence shown here is derived from an EMBL/GenBank/DDBJ whole genome shotgun (WGS) entry which is preliminary data.</text>
</comment>
<dbReference type="OrthoDB" id="10069295at2759"/>
<dbReference type="GO" id="GO:0034452">
    <property type="term" value="F:dynactin binding"/>
    <property type="evidence" value="ECO:0007669"/>
    <property type="project" value="TreeGrafter"/>
</dbReference>
<dbReference type="GO" id="GO:0072393">
    <property type="term" value="P:microtubule anchoring at microtubule organizing center"/>
    <property type="evidence" value="ECO:0007669"/>
    <property type="project" value="TreeGrafter"/>
</dbReference>
<dbReference type="GO" id="GO:0008093">
    <property type="term" value="F:cytoskeletal anchor activity"/>
    <property type="evidence" value="ECO:0007669"/>
    <property type="project" value="InterPro"/>
</dbReference>
<dbReference type="PANTHER" id="PTHR31233">
    <property type="entry name" value="BICAUDAL D FAMILY MEMBER"/>
    <property type="match status" value="1"/>
</dbReference>
<feature type="compositionally biased region" description="Basic residues" evidence="4">
    <location>
        <begin position="757"/>
        <end position="766"/>
    </location>
</feature>
<feature type="region of interest" description="Disordered" evidence="4">
    <location>
        <begin position="748"/>
        <end position="768"/>
    </location>
</feature>
<proteinExistence type="inferred from homology"/>
<accession>A0A9Q1CMH9</accession>
<organism evidence="5 6">
    <name type="scientific">Holothuria leucospilota</name>
    <name type="common">Black long sea cucumber</name>
    <name type="synonym">Mertensiothuria leucospilota</name>
    <dbReference type="NCBI Taxonomy" id="206669"/>
    <lineage>
        <taxon>Eukaryota</taxon>
        <taxon>Metazoa</taxon>
        <taxon>Echinodermata</taxon>
        <taxon>Eleutherozoa</taxon>
        <taxon>Echinozoa</taxon>
        <taxon>Holothuroidea</taxon>
        <taxon>Aspidochirotacea</taxon>
        <taxon>Aspidochirotida</taxon>
        <taxon>Holothuriidae</taxon>
        <taxon>Holothuria</taxon>
    </lineage>
</organism>
<dbReference type="Gene3D" id="1.10.287.1490">
    <property type="match status" value="1"/>
</dbReference>
<feature type="coiled-coil region" evidence="3">
    <location>
        <begin position="319"/>
        <end position="353"/>
    </location>
</feature>
<name>A0A9Q1CMH9_HOLLE</name>
<keyword evidence="6" id="KW-1185">Reference proteome</keyword>
<feature type="coiled-coil region" evidence="3">
    <location>
        <begin position="591"/>
        <end position="634"/>
    </location>
</feature>
<dbReference type="InterPro" id="IPR018477">
    <property type="entry name" value="BICD"/>
</dbReference>
<dbReference type="AlphaFoldDB" id="A0A9Q1CMH9"/>
<evidence type="ECO:0000256" key="2">
    <source>
        <dbReference type="ARBA" id="ARBA00023054"/>
    </source>
</evidence>
<evidence type="ECO:0000256" key="4">
    <source>
        <dbReference type="SAM" id="MobiDB-lite"/>
    </source>
</evidence>
<feature type="region of interest" description="Disordered" evidence="4">
    <location>
        <begin position="531"/>
        <end position="560"/>
    </location>
</feature>
<dbReference type="PANTHER" id="PTHR31233:SF6">
    <property type="entry name" value="PROTEIN BICAUDAL D"/>
    <property type="match status" value="1"/>
</dbReference>
<dbReference type="GO" id="GO:0070840">
    <property type="term" value="F:dynein complex binding"/>
    <property type="evidence" value="ECO:0007669"/>
    <property type="project" value="InterPro"/>
</dbReference>
<keyword evidence="2 3" id="KW-0175">Coiled coil</keyword>
<dbReference type="EMBL" id="JAIZAY010000002">
    <property type="protein sequence ID" value="KAJ8047405.1"/>
    <property type="molecule type" value="Genomic_DNA"/>
</dbReference>
<protein>
    <submittedName>
        <fullName evidence="5">Protein bicaudal D-like 1</fullName>
    </submittedName>
</protein>
<dbReference type="GO" id="GO:0005794">
    <property type="term" value="C:Golgi apparatus"/>
    <property type="evidence" value="ECO:0007669"/>
    <property type="project" value="TreeGrafter"/>
</dbReference>
<evidence type="ECO:0000256" key="3">
    <source>
        <dbReference type="SAM" id="Coils"/>
    </source>
</evidence>
<comment type="similarity">
    <text evidence="1">Belongs to the BicD family.</text>
</comment>
<evidence type="ECO:0000256" key="1">
    <source>
        <dbReference type="ARBA" id="ARBA00010061"/>
    </source>
</evidence>
<dbReference type="GO" id="GO:0005829">
    <property type="term" value="C:cytosol"/>
    <property type="evidence" value="ECO:0007669"/>
    <property type="project" value="TreeGrafter"/>
</dbReference>
<dbReference type="Pfam" id="PF09730">
    <property type="entry name" value="BicD"/>
    <property type="match status" value="2"/>
</dbReference>
<evidence type="ECO:0000313" key="5">
    <source>
        <dbReference type="EMBL" id="KAJ8047405.1"/>
    </source>
</evidence>
<evidence type="ECO:0000313" key="6">
    <source>
        <dbReference type="Proteomes" id="UP001152320"/>
    </source>
</evidence>
<feature type="coiled-coil region" evidence="3">
    <location>
        <begin position="11"/>
        <end position="259"/>
    </location>
</feature>
<feature type="coiled-coil region" evidence="3">
    <location>
        <begin position="699"/>
        <end position="733"/>
    </location>
</feature>
<dbReference type="Proteomes" id="UP001152320">
    <property type="component" value="Chromosome 2"/>
</dbReference>
<gene>
    <name evidence="5" type="ORF">HOLleu_06393</name>
</gene>
<feature type="compositionally biased region" description="Polar residues" evidence="4">
    <location>
        <begin position="543"/>
        <end position="560"/>
    </location>
</feature>